<protein>
    <submittedName>
        <fullName evidence="3">Uncharacterized protein</fullName>
    </submittedName>
</protein>
<feature type="compositionally biased region" description="Acidic residues" evidence="2">
    <location>
        <begin position="684"/>
        <end position="693"/>
    </location>
</feature>
<feature type="compositionally biased region" description="Basic and acidic residues" evidence="2">
    <location>
        <begin position="472"/>
        <end position="487"/>
    </location>
</feature>
<feature type="coiled-coil region" evidence="1">
    <location>
        <begin position="183"/>
        <end position="307"/>
    </location>
</feature>
<evidence type="ECO:0000256" key="1">
    <source>
        <dbReference type="SAM" id="Coils"/>
    </source>
</evidence>
<accession>A0A9Q1H8U5</accession>
<evidence type="ECO:0000313" key="4">
    <source>
        <dbReference type="Proteomes" id="UP001152320"/>
    </source>
</evidence>
<feature type="compositionally biased region" description="Low complexity" evidence="2">
    <location>
        <begin position="418"/>
        <end position="438"/>
    </location>
</feature>
<feature type="compositionally biased region" description="Low complexity" evidence="2">
    <location>
        <begin position="662"/>
        <end position="683"/>
    </location>
</feature>
<gene>
    <name evidence="3" type="ORF">HOLleu_20587</name>
</gene>
<comment type="caution">
    <text evidence="3">The sequence shown here is derived from an EMBL/GenBank/DDBJ whole genome shotgun (WGS) entry which is preliminary data.</text>
</comment>
<keyword evidence="1" id="KW-0175">Coiled coil</keyword>
<keyword evidence="4" id="KW-1185">Reference proteome</keyword>
<feature type="region of interest" description="Disordered" evidence="2">
    <location>
        <begin position="618"/>
        <end position="710"/>
    </location>
</feature>
<organism evidence="3 4">
    <name type="scientific">Holothuria leucospilota</name>
    <name type="common">Black long sea cucumber</name>
    <name type="synonym">Mertensiothuria leucospilota</name>
    <dbReference type="NCBI Taxonomy" id="206669"/>
    <lineage>
        <taxon>Eukaryota</taxon>
        <taxon>Metazoa</taxon>
        <taxon>Echinodermata</taxon>
        <taxon>Eleutherozoa</taxon>
        <taxon>Echinozoa</taxon>
        <taxon>Holothuroidea</taxon>
        <taxon>Aspidochirotacea</taxon>
        <taxon>Aspidochirotida</taxon>
        <taxon>Holothuriidae</taxon>
        <taxon>Holothuria</taxon>
    </lineage>
</organism>
<name>A0A9Q1H8U5_HOLLE</name>
<proteinExistence type="predicted"/>
<dbReference type="PANTHER" id="PTHR37915:SF3">
    <property type="match status" value="1"/>
</dbReference>
<dbReference type="EMBL" id="JAIZAY010000009">
    <property type="protein sequence ID" value="KAJ8036571.1"/>
    <property type="molecule type" value="Genomic_DNA"/>
</dbReference>
<feature type="compositionally biased region" description="Basic and acidic residues" evidence="2">
    <location>
        <begin position="618"/>
        <end position="652"/>
    </location>
</feature>
<feature type="region of interest" description="Disordered" evidence="2">
    <location>
        <begin position="406"/>
        <end position="511"/>
    </location>
</feature>
<feature type="coiled-coil region" evidence="1">
    <location>
        <begin position="343"/>
        <end position="400"/>
    </location>
</feature>
<sequence length="796" mass="90153">MSSEVSAMALVPVVQLPETTGPLEDASSEEFPEQNGYDEALIGTAMKDRGDAPAQVILDKTLKAQADRRAEETKYELNKITTRVEQTVAAFELNEQLHEDNKATYFVPDLLELEKIVGDAIQKKKYQQNVMIFVVGFEDATEQKLKLLNQINDFFTVYINNIDEKELQPKAAEVDLEQVSTSVQEALDTASLATQKLSEINQEIVTYVEKLHSGKALTKSKKKLEKALMQAKEDIMGLTEKLMGAQAEIEDKEDQMTKLYKQIDLKNIETMKYKNIADSAKKKLDEVEDLKLEIQERDEEIDRLNKAAFEQQLSIRQMEQSKEKSYAKLKGAHEEGETKKETIAKLQTKVQNLQLLLEDTKADLQKQHRLQLEELKKGHEDELQNLRSELQHKIDDLESDALNQAKGWASDSDEEAEIASSRHPSSRQTQSRRSVTTSTRDDKSAKTLDPPSRQSTNVSAEKSVKPSPPETPKGDKKGKKDDSDSSHPKTPKRPVRNKSNLEPVQEVPYEGKITLEDEEKWTKLPTEMLPSAFKQYRKEAVLVVQGLQMQLTTEEEDHHKKVKQLREHIKEKEDVFKQEKATLLKQIDASMKLKQAAEKEADDALAQLESFVAEHGEMAKQAEAEKKELKKLTTEQREKFLGKKESKKDGKKSSKRGKSTSKKQSIVKSKQKPQEANADNINIPEDDDDDENANNESESKTKEELKEAIISETVETIDNETKQVENDVVNNVDKPDDEQLAEAYEAILSSDKEVKECVDRGQQTSQPVSEVHQALINKLMATGKMKPPPSPFTVIY</sequence>
<dbReference type="AlphaFoldDB" id="A0A9Q1H8U5"/>
<dbReference type="SUPFAM" id="SSF57997">
    <property type="entry name" value="Tropomyosin"/>
    <property type="match status" value="1"/>
</dbReference>
<reference evidence="3" key="1">
    <citation type="submission" date="2021-10" db="EMBL/GenBank/DDBJ databases">
        <title>Tropical sea cucumber genome reveals ecological adaptation and Cuvierian tubules defense mechanism.</title>
        <authorList>
            <person name="Chen T."/>
        </authorList>
    </citation>
    <scope>NUCLEOTIDE SEQUENCE</scope>
    <source>
        <strain evidence="3">Nanhai2018</strain>
        <tissue evidence="3">Muscle</tissue>
    </source>
</reference>
<evidence type="ECO:0000313" key="3">
    <source>
        <dbReference type="EMBL" id="KAJ8036571.1"/>
    </source>
</evidence>
<dbReference type="OrthoDB" id="10037468at2759"/>
<dbReference type="PANTHER" id="PTHR37915">
    <property type="match status" value="1"/>
</dbReference>
<evidence type="ECO:0000256" key="2">
    <source>
        <dbReference type="SAM" id="MobiDB-lite"/>
    </source>
</evidence>
<feature type="compositionally biased region" description="Basic and acidic residues" evidence="2">
    <location>
        <begin position="697"/>
        <end position="709"/>
    </location>
</feature>
<dbReference type="Proteomes" id="UP001152320">
    <property type="component" value="Chromosome 9"/>
</dbReference>